<organism evidence="1 2">
    <name type="scientific">Clavibacter michiganensis</name>
    <dbReference type="NCBI Taxonomy" id="28447"/>
    <lineage>
        <taxon>Bacteria</taxon>
        <taxon>Bacillati</taxon>
        <taxon>Actinomycetota</taxon>
        <taxon>Actinomycetes</taxon>
        <taxon>Micrococcales</taxon>
        <taxon>Microbacteriaceae</taxon>
        <taxon>Clavibacter</taxon>
    </lineage>
</organism>
<name>A0A251Y6P2_9MICO</name>
<sequence length="121" mass="12688">MAWSNEAEIRLTGSPDAVAQVAWVELCHELRCSVSAEDPRDPVTDDTPAGYRDFEAVPSGADAWVVRFLMSAPELVTLTAYAGDATVLATADADLAWTRVGGSEQCGGPSVADPVDLPIPG</sequence>
<evidence type="ECO:0000313" key="2">
    <source>
        <dbReference type="Proteomes" id="UP000194837"/>
    </source>
</evidence>
<reference evidence="1 2" key="1">
    <citation type="submission" date="2016-08" db="EMBL/GenBank/DDBJ databases">
        <title>Genome sequence of Clavibacter michiganensis spp strain CFBP7494.</title>
        <authorList>
            <person name="Thapa S.P."/>
            <person name="Coaker G."/>
            <person name="Jacques M.-A."/>
        </authorList>
    </citation>
    <scope>NUCLEOTIDE SEQUENCE [LARGE SCALE GENOMIC DNA]</scope>
    <source>
        <strain evidence="1">CFBP7494</strain>
    </source>
</reference>
<dbReference type="AlphaFoldDB" id="A0A251Y6P2"/>
<evidence type="ECO:0000313" key="1">
    <source>
        <dbReference type="EMBL" id="OUE19957.1"/>
    </source>
</evidence>
<dbReference type="EMBL" id="MDJW01000009">
    <property type="protein sequence ID" value="OUE19957.1"/>
    <property type="molecule type" value="Genomic_DNA"/>
</dbReference>
<proteinExistence type="predicted"/>
<accession>A0A251Y6P2</accession>
<dbReference type="Proteomes" id="UP000194837">
    <property type="component" value="Unassembled WGS sequence"/>
</dbReference>
<comment type="caution">
    <text evidence="1">The sequence shown here is derived from an EMBL/GenBank/DDBJ whole genome shotgun (WGS) entry which is preliminary data.</text>
</comment>
<protein>
    <submittedName>
        <fullName evidence="1">Uncharacterized protein</fullName>
    </submittedName>
</protein>
<gene>
    <name evidence="1" type="ORF">BFL34_02104</name>
</gene>